<protein>
    <submittedName>
        <fullName evidence="1">Uncharacterized protein</fullName>
    </submittedName>
</protein>
<organism evidence="1 2">
    <name type="scientific">Wuchereria bancrofti</name>
    <dbReference type="NCBI Taxonomy" id="6293"/>
    <lineage>
        <taxon>Eukaryota</taxon>
        <taxon>Metazoa</taxon>
        <taxon>Ecdysozoa</taxon>
        <taxon>Nematoda</taxon>
        <taxon>Chromadorea</taxon>
        <taxon>Rhabditida</taxon>
        <taxon>Spirurina</taxon>
        <taxon>Spiruromorpha</taxon>
        <taxon>Filarioidea</taxon>
        <taxon>Onchocercidae</taxon>
        <taxon>Wuchereria</taxon>
    </lineage>
</organism>
<dbReference type="Proteomes" id="UP000004810">
    <property type="component" value="Unassembled WGS sequence"/>
</dbReference>
<accession>J9B3W2</accession>
<dbReference type="AlphaFoldDB" id="J9B3W2"/>
<comment type="caution">
    <text evidence="1">The sequence shown here is derived from an EMBL/GenBank/DDBJ whole genome shotgun (WGS) entry which is preliminary data.</text>
</comment>
<reference evidence="2" key="1">
    <citation type="submission" date="2012-08" db="EMBL/GenBank/DDBJ databases">
        <title>The Genome Sequence of Wuchereria bancrofti.</title>
        <authorList>
            <person name="Nutman T.B."/>
            <person name="Fink D.L."/>
            <person name="Russ C."/>
            <person name="Young S."/>
            <person name="Zeng Q."/>
            <person name="Koehrsen M."/>
            <person name="Alvarado L."/>
            <person name="Berlin A."/>
            <person name="Chapman S.B."/>
            <person name="Chen Z."/>
            <person name="Freedman E."/>
            <person name="Gellesch M."/>
            <person name="Goldberg J."/>
            <person name="Griggs A."/>
            <person name="Gujja S."/>
            <person name="Heilman E.R."/>
            <person name="Heiman D."/>
            <person name="Hepburn T."/>
            <person name="Howarth C."/>
            <person name="Jen D."/>
            <person name="Larson L."/>
            <person name="Lewis B."/>
            <person name="Mehta T."/>
            <person name="Park D."/>
            <person name="Pearson M."/>
            <person name="Roberts A."/>
            <person name="Saif S."/>
            <person name="Shea T."/>
            <person name="Shenoy N."/>
            <person name="Sisk P."/>
            <person name="Stolte C."/>
            <person name="Sykes S."/>
            <person name="Walk T."/>
            <person name="White J."/>
            <person name="Yandava C."/>
            <person name="Haas B."/>
            <person name="Henn M.R."/>
            <person name="Nusbaum C."/>
            <person name="Birren B."/>
        </authorList>
    </citation>
    <scope>NUCLEOTIDE SEQUENCE [LARGE SCALE GENOMIC DNA]</scope>
    <source>
        <strain evidence="2">NA</strain>
    </source>
</reference>
<proteinExistence type="predicted"/>
<name>J9B3W2_WUCBA</name>
<gene>
    <name evidence="1" type="ORF">WUBG_07411</name>
</gene>
<sequence>MQFSGYYITCRLLVPLAADHITNIFLIINCVIFASRISKLCEHCEAVNDAPVGVRNAWVIPHPVLLNNTVPSMFMSCNTIPTSSTSPTPMFFDHGLTRLICKLMK</sequence>
<dbReference type="EMBL" id="ADBV01003453">
    <property type="protein sequence ID" value="EJW81680.1"/>
    <property type="molecule type" value="Genomic_DNA"/>
</dbReference>
<evidence type="ECO:0000313" key="1">
    <source>
        <dbReference type="EMBL" id="EJW81680.1"/>
    </source>
</evidence>
<evidence type="ECO:0000313" key="2">
    <source>
        <dbReference type="Proteomes" id="UP000004810"/>
    </source>
</evidence>